<dbReference type="EMBL" id="CP165727">
    <property type="protein sequence ID" value="XDV62856.1"/>
    <property type="molecule type" value="Genomic_DNA"/>
</dbReference>
<gene>
    <name evidence="1" type="ORF">AB5J51_07855</name>
</gene>
<dbReference type="InterPro" id="IPR003615">
    <property type="entry name" value="HNH_nuc"/>
</dbReference>
<organism evidence="1">
    <name type="scientific">Streptomyces sp. R33</name>
    <dbReference type="NCBI Taxonomy" id="3238629"/>
    <lineage>
        <taxon>Bacteria</taxon>
        <taxon>Bacillati</taxon>
        <taxon>Actinomycetota</taxon>
        <taxon>Actinomycetes</taxon>
        <taxon>Kitasatosporales</taxon>
        <taxon>Streptomycetaceae</taxon>
        <taxon>Streptomyces</taxon>
    </lineage>
</organism>
<proteinExistence type="predicted"/>
<dbReference type="AlphaFoldDB" id="A0AB39Y1A0"/>
<keyword evidence="1" id="KW-0378">Hydrolase</keyword>
<dbReference type="CDD" id="cd00085">
    <property type="entry name" value="HNHc"/>
    <property type="match status" value="1"/>
</dbReference>
<protein>
    <submittedName>
        <fullName evidence="1">HNH endonuclease</fullName>
    </submittedName>
</protein>
<name>A0AB39Y1A0_9ACTN</name>
<keyword evidence="1" id="KW-0540">Nuclease</keyword>
<sequence length="262" mass="28666">MAGTRNASRQARLLAATDSIEEAGEQFRCAAQQGSLHTLECAAFALPNISAAEAVAWIYENGMLGTKNGRVIYEQLRTAPQHDRCPLCGHGVVRTLDHVLPKKSFPALCVDPLNLVPACADCNHAKGDALPTSLETTPLHPYLDRIDDDHWLDARIVDDSPLWLEFFVSPSPSWDQVLADRVRYHFGLFGLSSLFAIQANRTLSSILSLLTALRHTGGAQEVRNYLAEEAATRLADRPNGWEGVTYRTLASSDIFCNGGVIP</sequence>
<keyword evidence="1" id="KW-0255">Endonuclease</keyword>
<reference evidence="1" key="1">
    <citation type="submission" date="2024-08" db="EMBL/GenBank/DDBJ databases">
        <authorList>
            <person name="Yu S.T."/>
        </authorList>
    </citation>
    <scope>NUCLEOTIDE SEQUENCE</scope>
    <source>
        <strain evidence="1">R33</strain>
    </source>
</reference>
<accession>A0AB39Y1A0</accession>
<dbReference type="Gene3D" id="1.10.30.50">
    <property type="match status" value="1"/>
</dbReference>
<dbReference type="RefSeq" id="WP_369777274.1">
    <property type="nucleotide sequence ID" value="NZ_CP165727.1"/>
</dbReference>
<evidence type="ECO:0000313" key="1">
    <source>
        <dbReference type="EMBL" id="XDV62856.1"/>
    </source>
</evidence>
<dbReference type="GO" id="GO:0004519">
    <property type="term" value="F:endonuclease activity"/>
    <property type="evidence" value="ECO:0007669"/>
    <property type="project" value="UniProtKB-KW"/>
</dbReference>